<reference evidence="1" key="2">
    <citation type="journal article" date="2023" name="Int. J. Mol. Sci.">
        <title>De Novo Assembly and Annotation of 11 Diverse Shrub Willow (Salix) Genomes Reveals Novel Gene Organization in Sex-Linked Regions.</title>
        <authorList>
            <person name="Hyden B."/>
            <person name="Feng K."/>
            <person name="Yates T.B."/>
            <person name="Jawdy S."/>
            <person name="Cereghino C."/>
            <person name="Smart L.B."/>
            <person name="Muchero W."/>
        </authorList>
    </citation>
    <scope>NUCLEOTIDE SEQUENCE</scope>
    <source>
        <tissue evidence="1">Shoot tip</tissue>
    </source>
</reference>
<protein>
    <submittedName>
        <fullName evidence="1">Uncharacterized protein</fullName>
    </submittedName>
</protein>
<gene>
    <name evidence="1" type="ORF">OIU74_018330</name>
</gene>
<name>A0A9Q1AHX1_9ROSI</name>
<dbReference type="AlphaFoldDB" id="A0A9Q1AHX1"/>
<comment type="caution">
    <text evidence="1">The sequence shown here is derived from an EMBL/GenBank/DDBJ whole genome shotgun (WGS) entry which is preliminary data.</text>
</comment>
<evidence type="ECO:0000313" key="2">
    <source>
        <dbReference type="Proteomes" id="UP001151752"/>
    </source>
</evidence>
<reference evidence="1" key="1">
    <citation type="submission" date="2022-11" db="EMBL/GenBank/DDBJ databases">
        <authorList>
            <person name="Hyden B.L."/>
            <person name="Feng K."/>
            <person name="Yates T."/>
            <person name="Jawdy S."/>
            <person name="Smart L.B."/>
            <person name="Muchero W."/>
        </authorList>
    </citation>
    <scope>NUCLEOTIDE SEQUENCE</scope>
    <source>
        <tissue evidence="1">Shoot tip</tissue>
    </source>
</reference>
<sequence>MPLSKAKLSPIPLTTMDSEECLGTSFSVCRNVIFSSSPVSAVATANPYVKRPRNTCHGNTLILTARASPRCQKLMKPINH</sequence>
<proteinExistence type="predicted"/>
<organism evidence="1 2">
    <name type="scientific">Salix koriyanagi</name>
    <dbReference type="NCBI Taxonomy" id="2511006"/>
    <lineage>
        <taxon>Eukaryota</taxon>
        <taxon>Viridiplantae</taxon>
        <taxon>Streptophyta</taxon>
        <taxon>Embryophyta</taxon>
        <taxon>Tracheophyta</taxon>
        <taxon>Spermatophyta</taxon>
        <taxon>Magnoliopsida</taxon>
        <taxon>eudicotyledons</taxon>
        <taxon>Gunneridae</taxon>
        <taxon>Pentapetalae</taxon>
        <taxon>rosids</taxon>
        <taxon>fabids</taxon>
        <taxon>Malpighiales</taxon>
        <taxon>Salicaceae</taxon>
        <taxon>Saliceae</taxon>
        <taxon>Salix</taxon>
    </lineage>
</organism>
<keyword evidence="2" id="KW-1185">Reference proteome</keyword>
<accession>A0A9Q1AHX1</accession>
<feature type="non-terminal residue" evidence="1">
    <location>
        <position position="80"/>
    </location>
</feature>
<evidence type="ECO:0000313" key="1">
    <source>
        <dbReference type="EMBL" id="KAJ6772065.1"/>
    </source>
</evidence>
<dbReference type="EMBL" id="JAPFFM010000002">
    <property type="protein sequence ID" value="KAJ6772065.1"/>
    <property type="molecule type" value="Genomic_DNA"/>
</dbReference>
<dbReference type="Proteomes" id="UP001151752">
    <property type="component" value="Chromosome 10"/>
</dbReference>